<dbReference type="AlphaFoldDB" id="A0A2P7NXD9"/>
<gene>
    <name evidence="1" type="ORF">C7H79_04565</name>
</gene>
<dbReference type="RefSeq" id="WP_106706115.1">
    <property type="nucleotide sequence ID" value="NZ_PXXU01000009.1"/>
</dbReference>
<sequence length="247" mass="26436">MISHNKIKFISCSVIAAVISTLGHNALAHTRLEVPEVSENIRVTNNVVIGHGCGENNVIGTSVVFPDGVDSSILVDGQPHTGDLTEFIQNWGNLNTKIYSKAVFTFQAEKPDANGNVSGFWAGGGDSLPHDMSGYIPFRTSAALIEPTSCAASVKFYISIADICEITPASGFNENTVNFWTHNNLGTIYDRVSTTDDGPASLTILRSETNPLPASCGTGQVVEVKPSAAQINRDMPIIFNGNQVWPQ</sequence>
<comment type="caution">
    <text evidence="1">The sequence shown here is derived from an EMBL/GenBank/DDBJ whole genome shotgun (WGS) entry which is preliminary data.</text>
</comment>
<dbReference type="Proteomes" id="UP000241912">
    <property type="component" value="Unassembled WGS sequence"/>
</dbReference>
<name>A0A2P7NXD9_9PROT</name>
<evidence type="ECO:0000313" key="2">
    <source>
        <dbReference type="Proteomes" id="UP000241912"/>
    </source>
</evidence>
<protein>
    <submittedName>
        <fullName evidence="1">Uncharacterized protein</fullName>
    </submittedName>
</protein>
<keyword evidence="2" id="KW-1185">Reference proteome</keyword>
<dbReference type="OrthoDB" id="257391at2"/>
<proteinExistence type="predicted"/>
<organism evidence="1 2">
    <name type="scientific">Nitrosomonas supralitoralis</name>
    <dbReference type="NCBI Taxonomy" id="2116706"/>
    <lineage>
        <taxon>Bacteria</taxon>
        <taxon>Pseudomonadati</taxon>
        <taxon>Pseudomonadota</taxon>
        <taxon>Betaproteobacteria</taxon>
        <taxon>Nitrosomonadales</taxon>
        <taxon>Nitrosomonadaceae</taxon>
        <taxon>Nitrosomonas</taxon>
    </lineage>
</organism>
<evidence type="ECO:0000313" key="1">
    <source>
        <dbReference type="EMBL" id="PSJ18132.1"/>
    </source>
</evidence>
<accession>A0A2P7NXD9</accession>
<dbReference type="EMBL" id="PXXU01000009">
    <property type="protein sequence ID" value="PSJ18132.1"/>
    <property type="molecule type" value="Genomic_DNA"/>
</dbReference>
<reference evidence="1 2" key="1">
    <citation type="submission" date="2018-03" db="EMBL/GenBank/DDBJ databases">
        <title>Draft genome of Nitrosomonas supralitoralis APG5.</title>
        <authorList>
            <person name="Urakawa H."/>
            <person name="Lopez J.V."/>
        </authorList>
    </citation>
    <scope>NUCLEOTIDE SEQUENCE [LARGE SCALE GENOMIC DNA]</scope>
    <source>
        <strain evidence="1 2">APG5</strain>
    </source>
</reference>